<keyword evidence="4" id="KW-1185">Reference proteome</keyword>
<name>A0A437RGW8_9BURK</name>
<feature type="region of interest" description="Disordered" evidence="1">
    <location>
        <begin position="227"/>
        <end position="266"/>
    </location>
</feature>
<evidence type="ECO:0000313" key="3">
    <source>
        <dbReference type="EMBL" id="RVU46013.1"/>
    </source>
</evidence>
<evidence type="ECO:0000256" key="1">
    <source>
        <dbReference type="SAM" id="MobiDB-lite"/>
    </source>
</evidence>
<keyword evidence="2" id="KW-0732">Signal</keyword>
<comment type="caution">
    <text evidence="3">The sequence shown here is derived from an EMBL/GenBank/DDBJ whole genome shotgun (WGS) entry which is preliminary data.</text>
</comment>
<protein>
    <submittedName>
        <fullName evidence="3">DUF3577 domain-containing protein</fullName>
    </submittedName>
</protein>
<gene>
    <name evidence="3" type="ORF">EOE66_09055</name>
</gene>
<evidence type="ECO:0000256" key="2">
    <source>
        <dbReference type="SAM" id="SignalP"/>
    </source>
</evidence>
<feature type="signal peptide" evidence="2">
    <location>
        <begin position="1"/>
        <end position="19"/>
    </location>
</feature>
<proteinExistence type="predicted"/>
<accession>A0A437RGW8</accession>
<dbReference type="InterPro" id="IPR021960">
    <property type="entry name" value="DUF3577"/>
</dbReference>
<dbReference type="Pfam" id="PF12101">
    <property type="entry name" value="DUF3577"/>
    <property type="match status" value="1"/>
</dbReference>
<dbReference type="AlphaFoldDB" id="A0A437RGW8"/>
<feature type="chain" id="PRO_5019578582" evidence="2">
    <location>
        <begin position="20"/>
        <end position="266"/>
    </location>
</feature>
<dbReference type="EMBL" id="SACR01000003">
    <property type="protein sequence ID" value="RVU46013.1"/>
    <property type="molecule type" value="Genomic_DNA"/>
</dbReference>
<evidence type="ECO:0000313" key="4">
    <source>
        <dbReference type="Proteomes" id="UP000285575"/>
    </source>
</evidence>
<organism evidence="3 4">
    <name type="scientific">Rubrivivax rivuli</name>
    <dbReference type="NCBI Taxonomy" id="1862385"/>
    <lineage>
        <taxon>Bacteria</taxon>
        <taxon>Pseudomonadati</taxon>
        <taxon>Pseudomonadota</taxon>
        <taxon>Betaproteobacteria</taxon>
        <taxon>Burkholderiales</taxon>
        <taxon>Sphaerotilaceae</taxon>
        <taxon>Rubrivivax</taxon>
    </lineage>
</organism>
<reference evidence="3 4" key="1">
    <citation type="submission" date="2019-01" db="EMBL/GenBank/DDBJ databases">
        <authorList>
            <person name="Chen W.-M."/>
        </authorList>
    </citation>
    <scope>NUCLEOTIDE SEQUENCE [LARGE SCALE GENOMIC DNA]</scope>
    <source>
        <strain evidence="3 4">KYPY4</strain>
    </source>
</reference>
<sequence length="266" mass="28960">MRSRAAARFLCMSMSPLQASPAARRIPDTARPTASVRMCHARHAQHRQAPVTAVVGLDRLIQTHWSSSLFINPIGMSHIPAGDGASPFFLQRRFTMNQAQSQQAQSFDLIIEGVGYLNRVRLVTPKKGPKYLACTINAMMGRADSVEYVSIDCIVVGQIAKLAIDQLKDDVDAKHKVIVGFRAGDPKPDFYEYPDRESGEMKQGQGLKARLLQVTFAKVNGQKIDIPLVPRNAAPESDAPRGDDDEGSPGSACGDDSSPQRVPAHA</sequence>
<dbReference type="Proteomes" id="UP000285575">
    <property type="component" value="Unassembled WGS sequence"/>
</dbReference>